<evidence type="ECO:0000259" key="13">
    <source>
        <dbReference type="Pfam" id="PF05662"/>
    </source>
</evidence>
<evidence type="ECO:0000313" key="15">
    <source>
        <dbReference type="Proteomes" id="UP000707138"/>
    </source>
</evidence>
<dbReference type="Proteomes" id="UP000707138">
    <property type="component" value="Unassembled WGS sequence"/>
</dbReference>
<evidence type="ECO:0000256" key="3">
    <source>
        <dbReference type="ARBA" id="ARBA00005848"/>
    </source>
</evidence>
<evidence type="ECO:0000256" key="5">
    <source>
        <dbReference type="ARBA" id="ARBA00022452"/>
    </source>
</evidence>
<evidence type="ECO:0000259" key="12">
    <source>
        <dbReference type="Pfam" id="PF03895"/>
    </source>
</evidence>
<evidence type="ECO:0000256" key="7">
    <source>
        <dbReference type="ARBA" id="ARBA00022729"/>
    </source>
</evidence>
<dbReference type="RefSeq" id="WP_205088209.1">
    <property type="nucleotide sequence ID" value="NZ_JACJLA010000015.1"/>
</dbReference>
<dbReference type="InterPro" id="IPR008635">
    <property type="entry name" value="Coiled_stalk_dom"/>
</dbReference>
<feature type="domain" description="Trimeric autotransporter adhesin YadA-like C-terminal membrane anchor" evidence="12">
    <location>
        <begin position="311"/>
        <end position="369"/>
    </location>
</feature>
<dbReference type="InterPro" id="IPR045584">
    <property type="entry name" value="Pilin-like"/>
</dbReference>
<protein>
    <submittedName>
        <fullName evidence="14">YadA-like family protein</fullName>
    </submittedName>
</protein>
<keyword evidence="6" id="KW-0812">Transmembrane</keyword>
<evidence type="ECO:0000256" key="9">
    <source>
        <dbReference type="ARBA" id="ARBA00023136"/>
    </source>
</evidence>
<keyword evidence="9" id="KW-0472">Membrane</keyword>
<keyword evidence="11" id="KW-0175">Coiled coil</keyword>
<dbReference type="Pfam" id="PF03895">
    <property type="entry name" value="YadA_anchor"/>
    <property type="match status" value="1"/>
</dbReference>
<evidence type="ECO:0000256" key="11">
    <source>
        <dbReference type="SAM" id="Coils"/>
    </source>
</evidence>
<dbReference type="SUPFAM" id="SSF101967">
    <property type="entry name" value="Adhesin YadA, collagen-binding domain"/>
    <property type="match status" value="1"/>
</dbReference>
<name>A0ABS2GHF3_9FIRM</name>
<dbReference type="SUPFAM" id="SSF54523">
    <property type="entry name" value="Pili subunits"/>
    <property type="match status" value="1"/>
</dbReference>
<feature type="coiled-coil region" evidence="11">
    <location>
        <begin position="259"/>
        <end position="293"/>
    </location>
</feature>
<dbReference type="Pfam" id="PF05662">
    <property type="entry name" value="YadA_stalk"/>
    <property type="match status" value="1"/>
</dbReference>
<dbReference type="Gene3D" id="2.150.10.10">
    <property type="entry name" value="Serralysin-like metalloprotease, C-terminal"/>
    <property type="match status" value="1"/>
</dbReference>
<feature type="coiled-coil region" evidence="11">
    <location>
        <begin position="396"/>
        <end position="434"/>
    </location>
</feature>
<keyword evidence="8" id="KW-0653">Protein transport</keyword>
<evidence type="ECO:0000256" key="4">
    <source>
        <dbReference type="ARBA" id="ARBA00022448"/>
    </source>
</evidence>
<reference evidence="14 15" key="1">
    <citation type="journal article" date="2021" name="Sci. Rep.">
        <title>The distribution of antibiotic resistance genes in chicken gut microbiota commensals.</title>
        <authorList>
            <person name="Juricova H."/>
            <person name="Matiasovicova J."/>
            <person name="Kubasova T."/>
            <person name="Cejkova D."/>
            <person name="Rychlik I."/>
        </authorList>
    </citation>
    <scope>NUCLEOTIDE SEQUENCE [LARGE SCALE GENOMIC DNA]</scope>
    <source>
        <strain evidence="14 15">An537</strain>
    </source>
</reference>
<keyword evidence="10" id="KW-0998">Cell outer membrane</keyword>
<evidence type="ECO:0000256" key="6">
    <source>
        <dbReference type="ARBA" id="ARBA00022692"/>
    </source>
</evidence>
<keyword evidence="7" id="KW-0732">Signal</keyword>
<feature type="domain" description="Trimeric autotransporter adhesin YadA-like stalk" evidence="13">
    <location>
        <begin position="173"/>
        <end position="211"/>
    </location>
</feature>
<comment type="similarity">
    <text evidence="3">Belongs to the autotransporter-2 (AT-2) (TC 1.B.40) family.</text>
</comment>
<dbReference type="EMBL" id="JACJLA010000015">
    <property type="protein sequence ID" value="MBM6913252.1"/>
    <property type="molecule type" value="Genomic_DNA"/>
</dbReference>
<dbReference type="InterPro" id="IPR011049">
    <property type="entry name" value="Serralysin-like_metalloprot_C"/>
</dbReference>
<keyword evidence="5" id="KW-1134">Transmembrane beta strand</keyword>
<organism evidence="14 15">
    <name type="scientific">Veillonella magna</name>
    <dbReference type="NCBI Taxonomy" id="464322"/>
    <lineage>
        <taxon>Bacteria</taxon>
        <taxon>Bacillati</taxon>
        <taxon>Bacillota</taxon>
        <taxon>Negativicutes</taxon>
        <taxon>Veillonellales</taxon>
        <taxon>Veillonellaceae</taxon>
        <taxon>Veillonella</taxon>
    </lineage>
</organism>
<dbReference type="Gene3D" id="3.30.1300.30">
    <property type="entry name" value="GSPII I/J protein-like"/>
    <property type="match status" value="1"/>
</dbReference>
<evidence type="ECO:0000313" key="14">
    <source>
        <dbReference type="EMBL" id="MBM6913252.1"/>
    </source>
</evidence>
<proteinExistence type="inferred from homology"/>
<dbReference type="Gene3D" id="1.20.5.170">
    <property type="match status" value="1"/>
</dbReference>
<accession>A0ABS2GHF3</accession>
<evidence type="ECO:0000256" key="10">
    <source>
        <dbReference type="ARBA" id="ARBA00023237"/>
    </source>
</evidence>
<comment type="subcellular location">
    <subcellularLocation>
        <location evidence="2">Cell outer membrane</location>
    </subcellularLocation>
    <subcellularLocation>
        <location evidence="1">Cell surface</location>
    </subcellularLocation>
</comment>
<sequence length="437" mass="46712">MEGDTAKATENPFLTVSSIVGPHNKLTNARNAYIVGRNNNIGTSTIDSNKVSVVGNYNTLTGELSNVLGHNNKLMQVNQATVLGNYNETRGDYTYILGSDIETLDSNSVILGHRSASREFTSVSSATVGSLEFNGFAGATVRTVKGHYESDDPVSSGVVSIGAEENERQLIYVAAGQVNKNSTDAINGSQLYATNNVLNNTATSVSKLLGGNAALASDGTITYTNIGGTNKDTVEDAIASNVAAINNNTTKIENNETRITSVEKTVETHTAEIKENKENIAKNTEAINDVRKESRQGDAMNAALAALKPLQYDPDEKTQIMAGVGGYKGEHAVALGLAHFFNDSLMANIGGAYTSGSSMIWNAGVTIKFGSSHDKEDEHRRTTIEYTPDVVVKEHIATLEQEVATSKAEMAALRASSTAQINELQKQIEELKRLLTK</sequence>
<evidence type="ECO:0000256" key="2">
    <source>
        <dbReference type="ARBA" id="ARBA00004442"/>
    </source>
</evidence>
<evidence type="ECO:0000256" key="1">
    <source>
        <dbReference type="ARBA" id="ARBA00004241"/>
    </source>
</evidence>
<dbReference type="InterPro" id="IPR005594">
    <property type="entry name" value="YadA_C"/>
</dbReference>
<evidence type="ECO:0000256" key="8">
    <source>
        <dbReference type="ARBA" id="ARBA00022927"/>
    </source>
</evidence>
<keyword evidence="15" id="KW-1185">Reference proteome</keyword>
<keyword evidence="4" id="KW-0813">Transport</keyword>
<comment type="caution">
    <text evidence="14">The sequence shown here is derived from an EMBL/GenBank/DDBJ whole genome shotgun (WGS) entry which is preliminary data.</text>
</comment>
<gene>
    <name evidence="14" type="ORF">H6A01_07955</name>
</gene>